<comment type="caution">
    <text evidence="1">The sequence shown here is derived from an EMBL/GenBank/DDBJ whole genome shotgun (WGS) entry which is preliminary data.</text>
</comment>
<gene>
    <name evidence="1" type="ORF">SLEP1_g38042</name>
</gene>
<dbReference type="EMBL" id="BPVZ01000082">
    <property type="protein sequence ID" value="GKV29071.1"/>
    <property type="molecule type" value="Genomic_DNA"/>
</dbReference>
<sequence>MNFLKKQIWIYHRSCVFVSEIVPMDENAADEIHEGG</sequence>
<accession>A0AAV5KWW8</accession>
<keyword evidence="2" id="KW-1185">Reference proteome</keyword>
<protein>
    <submittedName>
        <fullName evidence="1">Uncharacterized protein</fullName>
    </submittedName>
</protein>
<evidence type="ECO:0000313" key="1">
    <source>
        <dbReference type="EMBL" id="GKV29071.1"/>
    </source>
</evidence>
<dbReference type="AlphaFoldDB" id="A0AAV5KWW8"/>
<name>A0AAV5KWW8_9ROSI</name>
<organism evidence="1 2">
    <name type="scientific">Rubroshorea leprosula</name>
    <dbReference type="NCBI Taxonomy" id="152421"/>
    <lineage>
        <taxon>Eukaryota</taxon>
        <taxon>Viridiplantae</taxon>
        <taxon>Streptophyta</taxon>
        <taxon>Embryophyta</taxon>
        <taxon>Tracheophyta</taxon>
        <taxon>Spermatophyta</taxon>
        <taxon>Magnoliopsida</taxon>
        <taxon>eudicotyledons</taxon>
        <taxon>Gunneridae</taxon>
        <taxon>Pentapetalae</taxon>
        <taxon>rosids</taxon>
        <taxon>malvids</taxon>
        <taxon>Malvales</taxon>
        <taxon>Dipterocarpaceae</taxon>
        <taxon>Rubroshorea</taxon>
    </lineage>
</organism>
<proteinExistence type="predicted"/>
<evidence type="ECO:0000313" key="2">
    <source>
        <dbReference type="Proteomes" id="UP001054252"/>
    </source>
</evidence>
<reference evidence="1 2" key="1">
    <citation type="journal article" date="2021" name="Commun. Biol.">
        <title>The genome of Shorea leprosula (Dipterocarpaceae) highlights the ecological relevance of drought in aseasonal tropical rainforests.</title>
        <authorList>
            <person name="Ng K.K.S."/>
            <person name="Kobayashi M.J."/>
            <person name="Fawcett J.A."/>
            <person name="Hatakeyama M."/>
            <person name="Paape T."/>
            <person name="Ng C.H."/>
            <person name="Ang C.C."/>
            <person name="Tnah L.H."/>
            <person name="Lee C.T."/>
            <person name="Nishiyama T."/>
            <person name="Sese J."/>
            <person name="O'Brien M.J."/>
            <person name="Copetti D."/>
            <person name="Mohd Noor M.I."/>
            <person name="Ong R.C."/>
            <person name="Putra M."/>
            <person name="Sireger I.Z."/>
            <person name="Indrioko S."/>
            <person name="Kosugi Y."/>
            <person name="Izuno A."/>
            <person name="Isagi Y."/>
            <person name="Lee S.L."/>
            <person name="Shimizu K.K."/>
        </authorList>
    </citation>
    <scope>NUCLEOTIDE SEQUENCE [LARGE SCALE GENOMIC DNA]</scope>
    <source>
        <strain evidence="1">214</strain>
    </source>
</reference>
<dbReference type="Proteomes" id="UP001054252">
    <property type="component" value="Unassembled WGS sequence"/>
</dbReference>